<gene>
    <name evidence="2" type="ORF">N784_13615</name>
</gene>
<sequence length="117" mass="13527">MNPESVPAMLLATFSPLKNWVEQSNSNWNVLIVGGVVLIFIALSIVLTFRFKIGKVDERTNEIYLKSSYLLLCVVVLCDLIFPKEYMWQIFFLFKYSLAILVSGIYLAIRYMKDFSN</sequence>
<evidence type="ECO:0000313" key="2">
    <source>
        <dbReference type="EMBL" id="KGX84369.1"/>
    </source>
</evidence>
<dbReference type="EMBL" id="AVPG01000040">
    <property type="protein sequence ID" value="KGX84369.1"/>
    <property type="molecule type" value="Genomic_DNA"/>
</dbReference>
<feature type="transmembrane region" description="Helical" evidence="1">
    <location>
        <begin position="28"/>
        <end position="51"/>
    </location>
</feature>
<evidence type="ECO:0000256" key="1">
    <source>
        <dbReference type="SAM" id="Phobius"/>
    </source>
</evidence>
<dbReference type="eggNOG" id="ENOG50327WX">
    <property type="taxonomic scope" value="Bacteria"/>
</dbReference>
<reference evidence="2 3" key="1">
    <citation type="submission" date="2013-08" db="EMBL/GenBank/DDBJ databases">
        <authorList>
            <person name="Huang J."/>
            <person name="Wang G."/>
        </authorList>
    </citation>
    <scope>NUCLEOTIDE SEQUENCE [LARGE SCALE GENOMIC DNA]</scope>
    <source>
        <strain evidence="2 3">JSM 072002</strain>
    </source>
</reference>
<protein>
    <recommendedName>
        <fullName evidence="4">DUF2178 domain-containing protein</fullName>
    </recommendedName>
</protein>
<feature type="transmembrane region" description="Helical" evidence="1">
    <location>
        <begin position="88"/>
        <end position="109"/>
    </location>
</feature>
<keyword evidence="3" id="KW-1185">Reference proteome</keyword>
<comment type="caution">
    <text evidence="2">The sequence shown here is derived from an EMBL/GenBank/DDBJ whole genome shotgun (WGS) entry which is preliminary data.</text>
</comment>
<dbReference type="Proteomes" id="UP000030401">
    <property type="component" value="Unassembled WGS sequence"/>
</dbReference>
<feature type="transmembrane region" description="Helical" evidence="1">
    <location>
        <begin position="63"/>
        <end position="82"/>
    </location>
</feature>
<keyword evidence="1" id="KW-0812">Transmembrane</keyword>
<evidence type="ECO:0008006" key="4">
    <source>
        <dbReference type="Google" id="ProtNLM"/>
    </source>
</evidence>
<keyword evidence="1" id="KW-0472">Membrane</keyword>
<accession>A0A0A5FWR8</accession>
<name>A0A0A5FWR8_9BACI</name>
<organism evidence="2 3">
    <name type="scientific">Pontibacillus litoralis JSM 072002</name>
    <dbReference type="NCBI Taxonomy" id="1385512"/>
    <lineage>
        <taxon>Bacteria</taxon>
        <taxon>Bacillati</taxon>
        <taxon>Bacillota</taxon>
        <taxon>Bacilli</taxon>
        <taxon>Bacillales</taxon>
        <taxon>Bacillaceae</taxon>
        <taxon>Pontibacillus</taxon>
    </lineage>
</organism>
<keyword evidence="1" id="KW-1133">Transmembrane helix</keyword>
<dbReference type="AlphaFoldDB" id="A0A0A5FWR8"/>
<proteinExistence type="predicted"/>
<evidence type="ECO:0000313" key="3">
    <source>
        <dbReference type="Proteomes" id="UP000030401"/>
    </source>
</evidence>